<evidence type="ECO:0000313" key="1">
    <source>
        <dbReference type="EMBL" id="GIG07429.1"/>
    </source>
</evidence>
<organism evidence="1 2">
    <name type="scientific">Catellatospora coxensis</name>
    <dbReference type="NCBI Taxonomy" id="310354"/>
    <lineage>
        <taxon>Bacteria</taxon>
        <taxon>Bacillati</taxon>
        <taxon>Actinomycetota</taxon>
        <taxon>Actinomycetes</taxon>
        <taxon>Micromonosporales</taxon>
        <taxon>Micromonosporaceae</taxon>
        <taxon>Catellatospora</taxon>
    </lineage>
</organism>
<evidence type="ECO:0000313" key="2">
    <source>
        <dbReference type="Proteomes" id="UP000630887"/>
    </source>
</evidence>
<dbReference type="EMBL" id="BONI01000034">
    <property type="protein sequence ID" value="GIG07429.1"/>
    <property type="molecule type" value="Genomic_DNA"/>
</dbReference>
<accession>A0A8J3P8E7</accession>
<dbReference type="AlphaFoldDB" id="A0A8J3P8E7"/>
<dbReference type="RefSeq" id="WP_203693770.1">
    <property type="nucleotide sequence ID" value="NZ_BONI01000034.1"/>
</dbReference>
<sequence length="123" mass="13479">MRADQVLGFGTMMDFLEINKFGFGVYADQVVAAESEDVADLLRTLEAIAAMVLAEDELFVDSLSDDAVAGFIVPLQMANVMLRRGGYSAVDLVAASGVVRYTAQRYLLEFPADLVELLQRLPR</sequence>
<protein>
    <submittedName>
        <fullName evidence="1">Uncharacterized protein</fullName>
    </submittedName>
</protein>
<gene>
    <name evidence="1" type="ORF">Cco03nite_41290</name>
</gene>
<reference evidence="1 2" key="1">
    <citation type="submission" date="2021-01" db="EMBL/GenBank/DDBJ databases">
        <title>Whole genome shotgun sequence of Catellatospora coxensis NBRC 107359.</title>
        <authorList>
            <person name="Komaki H."/>
            <person name="Tamura T."/>
        </authorList>
    </citation>
    <scope>NUCLEOTIDE SEQUENCE [LARGE SCALE GENOMIC DNA]</scope>
    <source>
        <strain evidence="1 2">NBRC 107359</strain>
    </source>
</reference>
<name>A0A8J3P8E7_9ACTN</name>
<comment type="caution">
    <text evidence="1">The sequence shown here is derived from an EMBL/GenBank/DDBJ whole genome shotgun (WGS) entry which is preliminary data.</text>
</comment>
<dbReference type="Proteomes" id="UP000630887">
    <property type="component" value="Unassembled WGS sequence"/>
</dbReference>
<proteinExistence type="predicted"/>
<keyword evidence="2" id="KW-1185">Reference proteome</keyword>